<comment type="caution">
    <text evidence="2">The sequence shown here is derived from an EMBL/GenBank/DDBJ whole genome shotgun (WGS) entry which is preliminary data.</text>
</comment>
<name>A0A9P5U2S7_9AGAR</name>
<dbReference type="PANTHER" id="PTHR46411">
    <property type="entry name" value="FAMILY ATPASE, PUTATIVE-RELATED"/>
    <property type="match status" value="1"/>
</dbReference>
<dbReference type="EMBL" id="JADNRY010000128">
    <property type="protein sequence ID" value="KAF9064231.1"/>
    <property type="molecule type" value="Genomic_DNA"/>
</dbReference>
<keyword evidence="2" id="KW-0378">Hydrolase</keyword>
<dbReference type="InterPro" id="IPR003959">
    <property type="entry name" value="ATPase_AAA_core"/>
</dbReference>
<dbReference type="Pfam" id="PF22942">
    <property type="entry name" value="DUF7025"/>
    <property type="match status" value="1"/>
</dbReference>
<gene>
    <name evidence="2" type="ORF">BDP27DRAFT_1384792</name>
</gene>
<dbReference type="InterPro" id="IPR003593">
    <property type="entry name" value="AAA+_ATPase"/>
</dbReference>
<evidence type="ECO:0000313" key="3">
    <source>
        <dbReference type="Proteomes" id="UP000772434"/>
    </source>
</evidence>
<dbReference type="InterPro" id="IPR027417">
    <property type="entry name" value="P-loop_NTPase"/>
</dbReference>
<dbReference type="AlphaFoldDB" id="A0A9P5U2S7"/>
<dbReference type="InterPro" id="IPR054289">
    <property type="entry name" value="DUF7025"/>
</dbReference>
<organism evidence="2 3">
    <name type="scientific">Rhodocollybia butyracea</name>
    <dbReference type="NCBI Taxonomy" id="206335"/>
    <lineage>
        <taxon>Eukaryota</taxon>
        <taxon>Fungi</taxon>
        <taxon>Dikarya</taxon>
        <taxon>Basidiomycota</taxon>
        <taxon>Agaricomycotina</taxon>
        <taxon>Agaricomycetes</taxon>
        <taxon>Agaricomycetidae</taxon>
        <taxon>Agaricales</taxon>
        <taxon>Marasmiineae</taxon>
        <taxon>Omphalotaceae</taxon>
        <taxon>Rhodocollybia</taxon>
    </lineage>
</organism>
<dbReference type="GO" id="GO:0005524">
    <property type="term" value="F:ATP binding"/>
    <property type="evidence" value="ECO:0007669"/>
    <property type="project" value="InterPro"/>
</dbReference>
<dbReference type="SUPFAM" id="SSF52540">
    <property type="entry name" value="P-loop containing nucleoside triphosphate hydrolases"/>
    <property type="match status" value="1"/>
</dbReference>
<dbReference type="PANTHER" id="PTHR46411:SF3">
    <property type="entry name" value="AAA+ ATPASE DOMAIN-CONTAINING PROTEIN"/>
    <property type="match status" value="1"/>
</dbReference>
<evidence type="ECO:0000259" key="1">
    <source>
        <dbReference type="SMART" id="SM00382"/>
    </source>
</evidence>
<dbReference type="Gene3D" id="3.40.50.300">
    <property type="entry name" value="P-loop containing nucleotide triphosphate hydrolases"/>
    <property type="match status" value="1"/>
</dbReference>
<dbReference type="SMART" id="SM00382">
    <property type="entry name" value="AAA"/>
    <property type="match status" value="1"/>
</dbReference>
<accession>A0A9P5U2S7</accession>
<sequence length="606" mass="69397">MKLETKHLEERWDEQGRVHITEAGEAPPKNEADWADYVLTHTRHFDRFNGQYTHSDIEIKSKPLKSLLKHAIRNYPGVSFATDQVMLIMPAHPLFNTRHELWNIVKEEKLGSQDGREHLKYLLEWYQEEERGLITQYDDLVAQGLTTYSLLWTVMKPGCTIYSSVQGQPRTFVLINHHPSRDQSSLILQVAYTDFDGQKFGNAFTQLVIPKFSGTAPINSLEAYPLSWHPQKDTITEMLIRRGRLFEMYEGKHYMEYSGLTFGKNDEKFDIEGRVMVDAETFGKINPGRARGVQPFHKKFVVHDKTKEEEEAEAEANEKKTKTLTDEQCLQATSLVSGFAFEEKEWVDFNLEKLSPVRWNEDSFDQLVLPLQQKDMVKGLVQSHMKSDKKGGFDDFIKGKGKGMVMVLHGPPGVGKTLTAESLAEFTKRPLYMVSSGELGTTPSGLEENLAQIMKVATAWKAVLLLDEKRSFQDITRNALVSIFLRLLEYYQGVLVLTTNRVESFDEAFQSRIHVALKYHDLTKESRRAVWKNFLSRLGKGNEMDETVYDALQEYALNGRQIKNAVKTAEGLAEFKGTKVDLGILETVLNMQRDFARDFEASKKET</sequence>
<dbReference type="InterPro" id="IPR056599">
    <property type="entry name" value="AAA_lid_fung"/>
</dbReference>
<feature type="domain" description="AAA+ ATPase" evidence="1">
    <location>
        <begin position="402"/>
        <end position="520"/>
    </location>
</feature>
<protein>
    <submittedName>
        <fullName evidence="2">P-loop containing nucleoside triphosphate hydrolase protein</fullName>
    </submittedName>
</protein>
<dbReference type="Pfam" id="PF00004">
    <property type="entry name" value="AAA"/>
    <property type="match status" value="1"/>
</dbReference>
<proteinExistence type="predicted"/>
<dbReference type="CDD" id="cd19481">
    <property type="entry name" value="RecA-like_protease"/>
    <property type="match status" value="1"/>
</dbReference>
<keyword evidence="3" id="KW-1185">Reference proteome</keyword>
<evidence type="ECO:0000313" key="2">
    <source>
        <dbReference type="EMBL" id="KAF9064231.1"/>
    </source>
</evidence>
<dbReference type="Pfam" id="PF23232">
    <property type="entry name" value="AAA_lid_13"/>
    <property type="match status" value="1"/>
</dbReference>
<dbReference type="OrthoDB" id="10042665at2759"/>
<dbReference type="Proteomes" id="UP000772434">
    <property type="component" value="Unassembled WGS sequence"/>
</dbReference>
<reference evidence="2" key="1">
    <citation type="submission" date="2020-11" db="EMBL/GenBank/DDBJ databases">
        <authorList>
            <consortium name="DOE Joint Genome Institute"/>
            <person name="Ahrendt S."/>
            <person name="Riley R."/>
            <person name="Andreopoulos W."/>
            <person name="Labutti K."/>
            <person name="Pangilinan J."/>
            <person name="Ruiz-Duenas F.J."/>
            <person name="Barrasa J.M."/>
            <person name="Sanchez-Garcia M."/>
            <person name="Camarero S."/>
            <person name="Miyauchi S."/>
            <person name="Serrano A."/>
            <person name="Linde D."/>
            <person name="Babiker R."/>
            <person name="Drula E."/>
            <person name="Ayuso-Fernandez I."/>
            <person name="Pacheco R."/>
            <person name="Padilla G."/>
            <person name="Ferreira P."/>
            <person name="Barriuso J."/>
            <person name="Kellner H."/>
            <person name="Castanera R."/>
            <person name="Alfaro M."/>
            <person name="Ramirez L."/>
            <person name="Pisabarro A.G."/>
            <person name="Kuo A."/>
            <person name="Tritt A."/>
            <person name="Lipzen A."/>
            <person name="He G."/>
            <person name="Yan M."/>
            <person name="Ng V."/>
            <person name="Cullen D."/>
            <person name="Martin F."/>
            <person name="Rosso M.-N."/>
            <person name="Henrissat B."/>
            <person name="Hibbett D."/>
            <person name="Martinez A.T."/>
            <person name="Grigoriev I.V."/>
        </authorList>
    </citation>
    <scope>NUCLEOTIDE SEQUENCE</scope>
    <source>
        <strain evidence="2">AH 40177</strain>
    </source>
</reference>
<dbReference type="GO" id="GO:0016887">
    <property type="term" value="F:ATP hydrolysis activity"/>
    <property type="evidence" value="ECO:0007669"/>
    <property type="project" value="InterPro"/>
</dbReference>